<proteinExistence type="predicted"/>
<dbReference type="AlphaFoldDB" id="A0A816RGS0"/>
<feature type="region of interest" description="Disordered" evidence="1">
    <location>
        <begin position="1"/>
        <end position="38"/>
    </location>
</feature>
<evidence type="ECO:0000313" key="2">
    <source>
        <dbReference type="EMBL" id="CAF2072526.1"/>
    </source>
</evidence>
<sequence length="38" mass="4178">MPLIMITIGPSSSPADHSKKQKDRHDSSPRTEETTSPN</sequence>
<reference evidence="2" key="1">
    <citation type="submission" date="2021-01" db="EMBL/GenBank/DDBJ databases">
        <authorList>
            <consortium name="Genoscope - CEA"/>
            <person name="William W."/>
        </authorList>
    </citation>
    <scope>NUCLEOTIDE SEQUENCE</scope>
</reference>
<dbReference type="Proteomes" id="UP001295469">
    <property type="component" value="Chromosome C01"/>
</dbReference>
<accession>A0A816RGS0</accession>
<organism evidence="2">
    <name type="scientific">Brassica napus</name>
    <name type="common">Rape</name>
    <dbReference type="NCBI Taxonomy" id="3708"/>
    <lineage>
        <taxon>Eukaryota</taxon>
        <taxon>Viridiplantae</taxon>
        <taxon>Streptophyta</taxon>
        <taxon>Embryophyta</taxon>
        <taxon>Tracheophyta</taxon>
        <taxon>Spermatophyta</taxon>
        <taxon>Magnoliopsida</taxon>
        <taxon>eudicotyledons</taxon>
        <taxon>Gunneridae</taxon>
        <taxon>Pentapetalae</taxon>
        <taxon>rosids</taxon>
        <taxon>malvids</taxon>
        <taxon>Brassicales</taxon>
        <taxon>Brassicaceae</taxon>
        <taxon>Brassiceae</taxon>
        <taxon>Brassica</taxon>
    </lineage>
</organism>
<evidence type="ECO:0000256" key="1">
    <source>
        <dbReference type="SAM" id="MobiDB-lite"/>
    </source>
</evidence>
<feature type="compositionally biased region" description="Basic and acidic residues" evidence="1">
    <location>
        <begin position="23"/>
        <end position="38"/>
    </location>
</feature>
<name>A0A816RGS0_BRANA</name>
<dbReference type="EMBL" id="HG994365">
    <property type="protein sequence ID" value="CAF2072526.1"/>
    <property type="molecule type" value="Genomic_DNA"/>
</dbReference>
<protein>
    <submittedName>
        <fullName evidence="2">(rape) hypothetical protein</fullName>
    </submittedName>
</protein>
<gene>
    <name evidence="2" type="ORF">DARMORV10_C01P24580.1</name>
</gene>